<name>A0A7L4JEV8_9PASS</name>
<dbReference type="InterPro" id="IPR004301">
    <property type="entry name" value="Nucleoplasmin"/>
</dbReference>
<dbReference type="GO" id="GO:0003682">
    <property type="term" value="F:chromatin binding"/>
    <property type="evidence" value="ECO:0007669"/>
    <property type="project" value="TreeGrafter"/>
</dbReference>
<dbReference type="PANTHER" id="PTHR22747">
    <property type="entry name" value="NUCLEOPLASMIN"/>
    <property type="match status" value="1"/>
</dbReference>
<accession>A0A7L4JEV8</accession>
<comment type="similarity">
    <text evidence="2">Belongs to the nucleoplasmin family.</text>
</comment>
<evidence type="ECO:0000259" key="5">
    <source>
        <dbReference type="Pfam" id="PF03066"/>
    </source>
</evidence>
<evidence type="ECO:0000256" key="2">
    <source>
        <dbReference type="ARBA" id="ARBA00010744"/>
    </source>
</evidence>
<dbReference type="GO" id="GO:0003723">
    <property type="term" value="F:RNA binding"/>
    <property type="evidence" value="ECO:0007669"/>
    <property type="project" value="TreeGrafter"/>
</dbReference>
<proteinExistence type="inferred from homology"/>
<dbReference type="GO" id="GO:0006338">
    <property type="term" value="P:chromatin remodeling"/>
    <property type="evidence" value="ECO:0007669"/>
    <property type="project" value="TreeGrafter"/>
</dbReference>
<dbReference type="EMBL" id="VZSW01003732">
    <property type="protein sequence ID" value="NXY39400.1"/>
    <property type="molecule type" value="Genomic_DNA"/>
</dbReference>
<dbReference type="Proteomes" id="UP000572837">
    <property type="component" value="Unassembled WGS sequence"/>
</dbReference>
<feature type="non-terminal residue" evidence="6">
    <location>
        <position position="1"/>
    </location>
</feature>
<dbReference type="GO" id="GO:0005737">
    <property type="term" value="C:cytoplasm"/>
    <property type="evidence" value="ECO:0007669"/>
    <property type="project" value="TreeGrafter"/>
</dbReference>
<evidence type="ECO:0000313" key="7">
    <source>
        <dbReference type="Proteomes" id="UP000572837"/>
    </source>
</evidence>
<reference evidence="6 7" key="1">
    <citation type="submission" date="2020-02" db="EMBL/GenBank/DDBJ databases">
        <title>Bird 10,000 Genomes (B10K) Project - Family phase.</title>
        <authorList>
            <person name="Zhang G."/>
        </authorList>
    </citation>
    <scope>NUCLEOTIDE SEQUENCE [LARGE SCALE GENOMIC DNA]</scope>
    <source>
        <strain evidence="6">B10K-IZ-033-81</strain>
        <tissue evidence="6">Muscle</tissue>
    </source>
</reference>
<evidence type="ECO:0000313" key="6">
    <source>
        <dbReference type="EMBL" id="NXY39400.1"/>
    </source>
</evidence>
<feature type="region of interest" description="Disordered" evidence="4">
    <location>
        <begin position="44"/>
        <end position="64"/>
    </location>
</feature>
<comment type="caution">
    <text evidence="6">The sequence shown here is derived from an EMBL/GenBank/DDBJ whole genome shotgun (WGS) entry which is preliminary data.</text>
</comment>
<evidence type="ECO:0000256" key="4">
    <source>
        <dbReference type="SAM" id="MobiDB-lite"/>
    </source>
</evidence>
<evidence type="ECO:0000256" key="3">
    <source>
        <dbReference type="ARBA" id="ARBA00023242"/>
    </source>
</evidence>
<dbReference type="Pfam" id="PF03066">
    <property type="entry name" value="Nucleoplasmin"/>
    <property type="match status" value="1"/>
</dbReference>
<sequence>QISLKGLELIPPVTFELQCGSGPVYLSGQRVTRDGMMVSEAHEEELLEEDVADENDDGASQDRG</sequence>
<dbReference type="AlphaFoldDB" id="A0A7L4JEV8"/>
<dbReference type="GO" id="GO:0042393">
    <property type="term" value="F:histone binding"/>
    <property type="evidence" value="ECO:0007669"/>
    <property type="project" value="TreeGrafter"/>
</dbReference>
<organism evidence="6 7">
    <name type="scientific">Pomatorhinus ruficollis</name>
    <name type="common">streak-breasted scimitar babbler</name>
    <dbReference type="NCBI Taxonomy" id="932028"/>
    <lineage>
        <taxon>Eukaryota</taxon>
        <taxon>Metazoa</taxon>
        <taxon>Chordata</taxon>
        <taxon>Craniata</taxon>
        <taxon>Vertebrata</taxon>
        <taxon>Euteleostomi</taxon>
        <taxon>Archelosauria</taxon>
        <taxon>Archosauria</taxon>
        <taxon>Dinosauria</taxon>
        <taxon>Saurischia</taxon>
        <taxon>Theropoda</taxon>
        <taxon>Coelurosauria</taxon>
        <taxon>Aves</taxon>
        <taxon>Neognathae</taxon>
        <taxon>Neoaves</taxon>
        <taxon>Telluraves</taxon>
        <taxon>Australaves</taxon>
        <taxon>Passeriformes</taxon>
        <taxon>Sylvioidea</taxon>
        <taxon>Timaliidae</taxon>
        <taxon>Pomatorhinus</taxon>
    </lineage>
</organism>
<keyword evidence="7" id="KW-1185">Reference proteome</keyword>
<gene>
    <name evidence="6" type="primary">Nupl</name>
    <name evidence="6" type="ORF">PORRUF_R09375</name>
</gene>
<dbReference type="InterPro" id="IPR036824">
    <property type="entry name" value="Nucleoplasmin_core_dom_sf"/>
</dbReference>
<dbReference type="SUPFAM" id="SSF69203">
    <property type="entry name" value="Nucleoplasmin-like core domain"/>
    <property type="match status" value="1"/>
</dbReference>
<comment type="subcellular location">
    <subcellularLocation>
        <location evidence="1">Nucleus</location>
    </subcellularLocation>
</comment>
<dbReference type="InterPro" id="IPR024057">
    <property type="entry name" value="Nucleoplasmin_core_dom"/>
</dbReference>
<dbReference type="Gene3D" id="2.60.120.340">
    <property type="entry name" value="Nucleoplasmin core domain"/>
    <property type="match status" value="1"/>
</dbReference>
<feature type="domain" description="Nucleoplasmin core" evidence="5">
    <location>
        <begin position="1"/>
        <end position="31"/>
    </location>
</feature>
<keyword evidence="3" id="KW-0539">Nucleus</keyword>
<feature type="non-terminal residue" evidence="6">
    <location>
        <position position="64"/>
    </location>
</feature>
<evidence type="ECO:0000256" key="1">
    <source>
        <dbReference type="ARBA" id="ARBA00004123"/>
    </source>
</evidence>
<dbReference type="GO" id="GO:0005730">
    <property type="term" value="C:nucleolus"/>
    <property type="evidence" value="ECO:0007669"/>
    <property type="project" value="TreeGrafter"/>
</dbReference>
<dbReference type="PANTHER" id="PTHR22747:SF39">
    <property type="entry name" value="NUCLEOPLASMIN CORE DOMAIN-CONTAINING PROTEIN"/>
    <property type="match status" value="1"/>
</dbReference>
<protein>
    <submittedName>
        <fullName evidence="6">NUPL protein</fullName>
    </submittedName>
</protein>
<dbReference type="GO" id="GO:0005654">
    <property type="term" value="C:nucleoplasm"/>
    <property type="evidence" value="ECO:0007669"/>
    <property type="project" value="TreeGrafter"/>
</dbReference>